<sequence>MTMIHTALFSRLLAIVAALALGIQAQEQHGSVDSVLARANVALASGDTAAALSLLEAAEEAHEDDVRVQAELAWIHAARASDIATDFSERRTAEEYAQRALRADPQNTRALAALASVRLKQHSTIAAGKLLARAFDSPGFVQLPPALKADLYYLEGQRWAWRVSAFKDLVLPPMGLAVTSPSCLAYGVFCRAFAHPAQFNEQLEAAQPLEQVAADEKERMIAAYRQALEANPGHLPALAELLGVLAGSGTWPEYLEAARCGVEARPDAGIVHLWLGLGLHRTGETESAAVSFAKGLALLDAGESQSYTNPLILLTEDDSAEVASAAVQKDEYERVYWAKADPLYLTPSNERWVEHIARIVYADLQFASRSGRKRGSETDPGRVFLRYGPPRAIWSVARDRSKETDPLSIAKAFELMECGVAFEKSAEDYAAPDMTACQQLETQVSFSLHGGGRWIFWNYFPDRPTLVFSRNLSFTDPEFLAGSYSENYVREVRERVPSHYEHFDRVLEIEHQLVRFKGDRPDITSVETYVRFPIDELSRPSSRWTRIGLFFFDRTYREKYEWQREVPAREGSRRLLLTQDLPPGYYDYSIEAYDTLANSIATARGSLATQRYPLDTLTVSDLLVADNVAVLARPTKRREQLRISGSTDLEFESWDPVWLYWETYGLQAVDGLVRYEVSLDVRDETERSVVVTVLRAIGDLLGGRATGTTVGWTREVEVQELDRTIDWLQLGELEPGRYRIVASVRDLVSGSTARAERYIRIKKEEQ</sequence>
<dbReference type="InterPro" id="IPR030959">
    <property type="entry name" value="GWxTD_dom"/>
</dbReference>
<name>A0AAE5CAJ0_9BACT</name>
<dbReference type="Proteomes" id="UP000702544">
    <property type="component" value="Unassembled WGS sequence"/>
</dbReference>
<keyword evidence="1" id="KW-0732">Signal</keyword>
<dbReference type="InterPro" id="IPR011990">
    <property type="entry name" value="TPR-like_helical_dom_sf"/>
</dbReference>
<evidence type="ECO:0000313" key="2">
    <source>
        <dbReference type="EMBL" id="NIR74657.1"/>
    </source>
</evidence>
<evidence type="ECO:0000256" key="1">
    <source>
        <dbReference type="SAM" id="SignalP"/>
    </source>
</evidence>
<organism evidence="2 3">
    <name type="scientific">Candidatus Kutchimonas denitrificans</name>
    <dbReference type="NCBI Taxonomy" id="3056748"/>
    <lineage>
        <taxon>Bacteria</taxon>
        <taxon>Pseudomonadati</taxon>
        <taxon>Gemmatimonadota</taxon>
        <taxon>Gemmatimonadia</taxon>
        <taxon>Candidatus Palauibacterales</taxon>
        <taxon>Candidatus Palauibacteraceae</taxon>
        <taxon>Candidatus Kutchimonas</taxon>
    </lineage>
</organism>
<dbReference type="EMBL" id="JAACAK010000047">
    <property type="protein sequence ID" value="NIR74657.1"/>
    <property type="molecule type" value="Genomic_DNA"/>
</dbReference>
<reference evidence="2 3" key="1">
    <citation type="submission" date="2020-01" db="EMBL/GenBank/DDBJ databases">
        <title>Genomes assembled from Gulf of Kutch pelagic sediment metagenomes.</title>
        <authorList>
            <person name="Chandrashekar M."/>
            <person name="Mahajan M.S."/>
            <person name="Dave K.J."/>
            <person name="Vatsa P."/>
            <person name="Nathani N.M."/>
        </authorList>
    </citation>
    <scope>NUCLEOTIDE SEQUENCE [LARGE SCALE GENOMIC DNA]</scope>
    <source>
        <strain evidence="2">KS3-K002</strain>
    </source>
</reference>
<comment type="caution">
    <text evidence="2">The sequence shown here is derived from an EMBL/GenBank/DDBJ whole genome shotgun (WGS) entry which is preliminary data.</text>
</comment>
<evidence type="ECO:0000313" key="3">
    <source>
        <dbReference type="Proteomes" id="UP000702544"/>
    </source>
</evidence>
<gene>
    <name evidence="2" type="ORF">GWO12_06040</name>
</gene>
<feature type="signal peptide" evidence="1">
    <location>
        <begin position="1"/>
        <end position="25"/>
    </location>
</feature>
<protein>
    <submittedName>
        <fullName evidence="2">GWxTD domain-containing protein</fullName>
    </submittedName>
</protein>
<feature type="chain" id="PRO_5042063252" evidence="1">
    <location>
        <begin position="26"/>
        <end position="766"/>
    </location>
</feature>
<accession>A0AAE5CAJ0</accession>
<dbReference type="SUPFAM" id="SSF48452">
    <property type="entry name" value="TPR-like"/>
    <property type="match status" value="1"/>
</dbReference>
<proteinExistence type="predicted"/>
<dbReference type="NCBIfam" id="TIGR04514">
    <property type="entry name" value="GWxTD_dom"/>
    <property type="match status" value="1"/>
</dbReference>
<dbReference type="Gene3D" id="1.25.40.10">
    <property type="entry name" value="Tetratricopeptide repeat domain"/>
    <property type="match status" value="2"/>
</dbReference>
<dbReference type="AlphaFoldDB" id="A0AAE5CAJ0"/>